<feature type="coiled-coil region" evidence="1">
    <location>
        <begin position="215"/>
        <end position="250"/>
    </location>
</feature>
<dbReference type="EMBL" id="LC490351">
    <property type="protein sequence ID" value="BBL85920.1"/>
    <property type="molecule type" value="Genomic_DNA"/>
</dbReference>
<evidence type="ECO:0000313" key="2">
    <source>
        <dbReference type="EMBL" id="APP87945.1"/>
    </source>
</evidence>
<dbReference type="AlphaFoldDB" id="A0A1L5YB64"/>
<keyword evidence="5" id="KW-1185">Reference proteome</keyword>
<accession>A0A1L5YB64</accession>
<geneLocation type="plastid" evidence="2"/>
<name>A0A1L5YB64_9EUKA</name>
<protein>
    <submittedName>
        <fullName evidence="2">Uncharacterized protein</fullName>
    </submittedName>
</protein>
<dbReference type="EMBL" id="KY124271">
    <property type="protein sequence ID" value="AQX44712.1"/>
    <property type="molecule type" value="Genomic_DNA"/>
</dbReference>
<proteinExistence type="predicted"/>
<dbReference type="Proteomes" id="UP000503178">
    <property type="component" value="Chromatophore Pltd"/>
</dbReference>
<evidence type="ECO:0000313" key="3">
    <source>
        <dbReference type="EMBL" id="AQX44712.1"/>
    </source>
</evidence>
<evidence type="ECO:0000313" key="4">
    <source>
        <dbReference type="EMBL" id="BBL85920.1"/>
    </source>
</evidence>
<feature type="coiled-coil region" evidence="1">
    <location>
        <begin position="88"/>
        <end position="115"/>
    </location>
</feature>
<sequence length="298" mass="35358">MAGVELGIWQQLNQLEQLIINSPRLPFSDIRLVNEGKIINLLNTIRDNLPVELAEATQLIKQKNIFITQVQSQAKLLIQKACQERYQLIKTSSVLRETELELAKLRERTHEQCEKLLQSTRSKVLESRREYEMVTAYIYYIYSIRYSELDDRYNKLRHRLYQSYNYSREQCLGELEKIRNIGARLQKNSQIELERLHDGVLRFRQKNQFQCEALVNQLRRDAILINEEVNNYTEKALDELEIRIKEMNKTILVGRSEILKLRNNESSIVKDEGPGYGYFQSKSNRDQSKWSLKNLWRS</sequence>
<reference evidence="4 5" key="2">
    <citation type="submission" date="2019-06" db="EMBL/GenBank/DDBJ databases">
        <title>A hidden player of endosymbiotic evolution: DNA virus triggered massive gene transfer.</title>
        <authorList>
            <person name="Matsuo M."/>
            <person name="Katahata A."/>
            <person name="Tachikawa M."/>
            <person name="Minakuchi Y."/>
            <person name="Noguchi H."/>
            <person name="Toyoda A."/>
            <person name="Fujiyama A."/>
            <person name="Suzuki Y."/>
            <person name="Satoh S."/>
            <person name="Nakayama T."/>
            <person name="Kamikawa R."/>
            <person name="Nomura M."/>
            <person name="Inagaki Y."/>
            <person name="Ishida K."/>
            <person name="Obokata J."/>
        </authorList>
    </citation>
    <scope>NUCLEOTIDE SEQUENCE [LARGE SCALE GENOMIC DNA]</scope>
    <source>
        <strain evidence="4 5">MYN1</strain>
    </source>
</reference>
<evidence type="ECO:0000313" key="5">
    <source>
        <dbReference type="Proteomes" id="UP000503178"/>
    </source>
</evidence>
<organism evidence="2">
    <name type="scientific">Paulinella micropora</name>
    <dbReference type="NCBI Taxonomy" id="1928728"/>
    <lineage>
        <taxon>Eukaryota</taxon>
        <taxon>Sar</taxon>
        <taxon>Rhizaria</taxon>
        <taxon>Cercozoa</taxon>
        <taxon>Imbricatea</taxon>
        <taxon>Silicofilosea</taxon>
        <taxon>Euglyphida</taxon>
        <taxon>Paulinellidae</taxon>
        <taxon>Paulinella</taxon>
    </lineage>
</organism>
<gene>
    <name evidence="4" type="primary">MYN1_Chr_107</name>
    <name evidence="2" type="ORF">PCKR_147</name>
    <name evidence="3" type="ORF">PFK_147</name>
    <name evidence="4" type="ORF">PMYN1_Chma108</name>
</gene>
<dbReference type="EMBL" id="KX897545">
    <property type="protein sequence ID" value="APP87945.1"/>
    <property type="molecule type" value="Genomic_DNA"/>
</dbReference>
<keyword evidence="1" id="KW-0175">Coiled coil</keyword>
<keyword evidence="2" id="KW-0934">Plastid</keyword>
<reference evidence="2" key="1">
    <citation type="journal article" date="2017" name="Protist">
        <title>Diversity of the Photosynthetic Paulinella Species, with the Description of Paulinella micropora sp. nov. and the Chromatophore Genome Sequence for strain KR01.</title>
        <authorList>
            <person name="Lhee D."/>
            <person name="Yang E.C."/>
            <person name="Kim J.I."/>
            <person name="Nakayama T."/>
            <person name="Zuccarello G."/>
            <person name="Andersen R.A."/>
            <person name="Yoon H.S."/>
        </authorList>
    </citation>
    <scope>NUCLEOTIDE SEQUENCE</scope>
    <source>
        <strain evidence="3">FK01</strain>
        <strain evidence="2">KR01</strain>
    </source>
</reference>
<evidence type="ECO:0000256" key="1">
    <source>
        <dbReference type="SAM" id="Coils"/>
    </source>
</evidence>